<name>A0ACB8ZAS0_9ASTR</name>
<reference evidence="2" key="1">
    <citation type="journal article" date="2022" name="Mol. Ecol. Resour.">
        <title>The genomes of chicory, endive, great burdock and yacon provide insights into Asteraceae palaeo-polyploidization history and plant inulin production.</title>
        <authorList>
            <person name="Fan W."/>
            <person name="Wang S."/>
            <person name="Wang H."/>
            <person name="Wang A."/>
            <person name="Jiang F."/>
            <person name="Liu H."/>
            <person name="Zhao H."/>
            <person name="Xu D."/>
            <person name="Zhang Y."/>
        </authorList>
    </citation>
    <scope>NUCLEOTIDE SEQUENCE [LARGE SCALE GENOMIC DNA]</scope>
    <source>
        <strain evidence="2">cv. Yunnan</strain>
    </source>
</reference>
<organism evidence="1 2">
    <name type="scientific">Smallanthus sonchifolius</name>
    <dbReference type="NCBI Taxonomy" id="185202"/>
    <lineage>
        <taxon>Eukaryota</taxon>
        <taxon>Viridiplantae</taxon>
        <taxon>Streptophyta</taxon>
        <taxon>Embryophyta</taxon>
        <taxon>Tracheophyta</taxon>
        <taxon>Spermatophyta</taxon>
        <taxon>Magnoliopsida</taxon>
        <taxon>eudicotyledons</taxon>
        <taxon>Gunneridae</taxon>
        <taxon>Pentapetalae</taxon>
        <taxon>asterids</taxon>
        <taxon>campanulids</taxon>
        <taxon>Asterales</taxon>
        <taxon>Asteraceae</taxon>
        <taxon>Asteroideae</taxon>
        <taxon>Heliantheae alliance</taxon>
        <taxon>Millerieae</taxon>
        <taxon>Smallanthus</taxon>
    </lineage>
</organism>
<accession>A0ACB8ZAS0</accession>
<gene>
    <name evidence="1" type="ORF">L1987_77657</name>
</gene>
<dbReference type="EMBL" id="CM042043">
    <property type="protein sequence ID" value="KAI3694688.1"/>
    <property type="molecule type" value="Genomic_DNA"/>
</dbReference>
<sequence>MSSRLPINTLCSLFTKPSPTLRHSDSSMENIGDVTQNYWDSIHQIEDYSWGLEETFSGYYDSSSPDGPQSATASKNIVSERNRRKKLNDRLFALRAVVPNITKMDKASIIKDAIDYIQVLHDQERMIQSELVELESRKLEPESFDLCRETEKFMSINRSKKKRVDQAFDPSGSRVYPIEVQELSVSYVGEKTVLVNLKCSNRRDTIVKLSEVFESLKLNILTASISAFSERLFNTLFIQAEEEEIKILKMQIETAILALNHPQTPIIM</sequence>
<keyword evidence="2" id="KW-1185">Reference proteome</keyword>
<protein>
    <submittedName>
        <fullName evidence="1">Uncharacterized protein</fullName>
    </submittedName>
</protein>
<comment type="caution">
    <text evidence="1">The sequence shown here is derived from an EMBL/GenBank/DDBJ whole genome shotgun (WGS) entry which is preliminary data.</text>
</comment>
<evidence type="ECO:0000313" key="1">
    <source>
        <dbReference type="EMBL" id="KAI3694688.1"/>
    </source>
</evidence>
<dbReference type="Proteomes" id="UP001056120">
    <property type="component" value="Linkage Group LG26"/>
</dbReference>
<reference evidence="1 2" key="2">
    <citation type="journal article" date="2022" name="Mol. Ecol. Resour.">
        <title>The genomes of chicory, endive, great burdock and yacon provide insights into Asteraceae paleo-polyploidization history and plant inulin production.</title>
        <authorList>
            <person name="Fan W."/>
            <person name="Wang S."/>
            <person name="Wang H."/>
            <person name="Wang A."/>
            <person name="Jiang F."/>
            <person name="Liu H."/>
            <person name="Zhao H."/>
            <person name="Xu D."/>
            <person name="Zhang Y."/>
        </authorList>
    </citation>
    <scope>NUCLEOTIDE SEQUENCE [LARGE SCALE GENOMIC DNA]</scope>
    <source>
        <strain evidence="2">cv. Yunnan</strain>
        <tissue evidence="1">Leaves</tissue>
    </source>
</reference>
<evidence type="ECO:0000313" key="2">
    <source>
        <dbReference type="Proteomes" id="UP001056120"/>
    </source>
</evidence>
<proteinExistence type="predicted"/>